<dbReference type="AlphaFoldDB" id="A0A0U9HR17"/>
<protein>
    <submittedName>
        <fullName evidence="1">CRISPR-associated protein, TIGR02710 family</fullName>
    </submittedName>
</protein>
<evidence type="ECO:0000313" key="2">
    <source>
        <dbReference type="Proteomes" id="UP000054976"/>
    </source>
</evidence>
<comment type="caution">
    <text evidence="1">The sequence shown here is derived from an EMBL/GenBank/DDBJ whole genome shotgun (WGS) entry which is preliminary data.</text>
</comment>
<dbReference type="Gene3D" id="3.40.50.10770">
    <property type="entry name" value="Hypothetical protein VC1899 like domain (Restriction endonuclease-like)"/>
    <property type="match status" value="1"/>
</dbReference>
<evidence type="ECO:0000313" key="1">
    <source>
        <dbReference type="EMBL" id="GAQ95451.1"/>
    </source>
</evidence>
<accession>A0A0U9HR17</accession>
<name>A0A0U9HR17_9BACT</name>
<dbReference type="InterPro" id="IPR014082">
    <property type="entry name" value="CRISPR-assoc_prot_Cas02710"/>
</dbReference>
<dbReference type="EMBL" id="BCNO01000002">
    <property type="protein sequence ID" value="GAQ95451.1"/>
    <property type="molecule type" value="Genomic_DNA"/>
</dbReference>
<dbReference type="Pfam" id="PF09670">
    <property type="entry name" value="Cas_Cas02710"/>
    <property type="match status" value="1"/>
</dbReference>
<keyword evidence="2" id="KW-1185">Reference proteome</keyword>
<dbReference type="Proteomes" id="UP000054976">
    <property type="component" value="Unassembled WGS sequence"/>
</dbReference>
<organism evidence="1 2">
    <name type="scientific">Thermodesulfovibrio aggregans</name>
    <dbReference type="NCBI Taxonomy" id="86166"/>
    <lineage>
        <taxon>Bacteria</taxon>
        <taxon>Pseudomonadati</taxon>
        <taxon>Nitrospirota</taxon>
        <taxon>Thermodesulfovibrionia</taxon>
        <taxon>Thermodesulfovibrionales</taxon>
        <taxon>Thermodesulfovibrionaceae</taxon>
        <taxon>Thermodesulfovibrio</taxon>
    </lineage>
</organism>
<reference evidence="2" key="1">
    <citation type="submission" date="2016-01" db="EMBL/GenBank/DDBJ databases">
        <title>Draft genome sequence of Thermodesulfovibrio aggregans strain TGE-P1.</title>
        <authorList>
            <person name="Sekiguchi Y."/>
            <person name="Ohashi A."/>
            <person name="Matsuura N."/>
            <person name="Tourlousse M.D."/>
        </authorList>
    </citation>
    <scope>NUCLEOTIDE SEQUENCE [LARGE SCALE GENOMIC DNA]</scope>
    <source>
        <strain evidence="2">TGE-P1</strain>
    </source>
</reference>
<sequence length="443" mass="51371">MKTIGVFTVGGSPAPIVNAIKETNFDFIYFICSSGKSEVASERIVDGEKLKDNEIIIVRECNLTSEQYEKILLPVDIIDDLNETFKEIEKQLISRINERFPEKKTIKVIANYTGGTKTMSVALVLVSIFQEGWELCFNAGQRTNLTKIDSGDFPVAINKMNLLYRIDKTYFDSLMKGYYYEEIIEKTKTYLKYPLNHETRNEIMLIRNILYAFVLWDKFQHEGAYEEFERILKAITKDSPVQKSVVKYYLWLKQILGKKEPFHGYERVIDLMMNAERRAEQERYDDAVARYYRAIEMIAQLRLKLSYGIDNSKINCDELKIDVQNSKFNVQTEKAIEFLREECKKNSEDGILKLALTKSYELLGSMDDPVGKLYLERKNKLLDCLKSRNNSILAHGLTPILKEEFREIKDQFHNFLTDALKAAGVKDFAQALQFPQALKDIGF</sequence>
<dbReference type="STRING" id="86166.TAGGR_2344"/>
<dbReference type="RefSeq" id="WP_059176884.1">
    <property type="nucleotide sequence ID" value="NZ_BCNO01000002.1"/>
</dbReference>
<gene>
    <name evidence="1" type="ORF">TAGGR_2344</name>
</gene>
<proteinExistence type="predicted"/>
<dbReference type="NCBIfam" id="TIGR02710">
    <property type="entry name" value="TIGR02710 family CRISPR-associated CARF protein"/>
    <property type="match status" value="1"/>
</dbReference>
<dbReference type="OrthoDB" id="9770049at2"/>